<keyword evidence="1" id="KW-0206">Cytoskeleton</keyword>
<accession>A0A368GF73</accession>
<evidence type="ECO:0000256" key="1">
    <source>
        <dbReference type="RuleBase" id="RU003425"/>
    </source>
</evidence>
<name>A0A368GF73_ANCCA</name>
<evidence type="ECO:0000259" key="2">
    <source>
        <dbReference type="PROSITE" id="PS50202"/>
    </source>
</evidence>
<evidence type="ECO:0000313" key="4">
    <source>
        <dbReference type="Proteomes" id="UP000252519"/>
    </source>
</evidence>
<gene>
    <name evidence="3" type="ORF">ANCCAN_12576</name>
</gene>
<comment type="caution">
    <text evidence="3">The sequence shown here is derived from an EMBL/GenBank/DDBJ whole genome shotgun (WGS) entry which is preliminary data.</text>
</comment>
<keyword evidence="1" id="KW-0963">Cytoplasm</keyword>
<dbReference type="InterPro" id="IPR000535">
    <property type="entry name" value="MSP_dom"/>
</dbReference>
<feature type="non-terminal residue" evidence="3">
    <location>
        <position position="196"/>
    </location>
</feature>
<dbReference type="Gene3D" id="2.60.40.10">
    <property type="entry name" value="Immunoglobulins"/>
    <property type="match status" value="1"/>
</dbReference>
<evidence type="ECO:0000313" key="3">
    <source>
        <dbReference type="EMBL" id="RCN41467.1"/>
    </source>
</evidence>
<dbReference type="EMBL" id="JOJR01000235">
    <property type="protein sequence ID" value="RCN41467.1"/>
    <property type="molecule type" value="Genomic_DNA"/>
</dbReference>
<protein>
    <recommendedName>
        <fullName evidence="1">Major sperm protein</fullName>
    </recommendedName>
</protein>
<reference evidence="3 4" key="1">
    <citation type="submission" date="2014-10" db="EMBL/GenBank/DDBJ databases">
        <title>Draft genome of the hookworm Ancylostoma caninum.</title>
        <authorList>
            <person name="Mitreva M."/>
        </authorList>
    </citation>
    <scope>NUCLEOTIDE SEQUENCE [LARGE SCALE GENOMIC DNA]</scope>
    <source>
        <strain evidence="3 4">Baltimore</strain>
    </source>
</reference>
<dbReference type="Pfam" id="PF00635">
    <property type="entry name" value="Motile_Sperm"/>
    <property type="match status" value="1"/>
</dbReference>
<keyword evidence="4" id="KW-1185">Reference proteome</keyword>
<comment type="function">
    <text evidence="1">Central component in molecular interactions underlying sperm crawling. Forms an extensive filament system that extends from sperm villipoda, along the leading edge of the pseudopod.</text>
</comment>
<dbReference type="InterPro" id="IPR008962">
    <property type="entry name" value="PapD-like_sf"/>
</dbReference>
<organism evidence="3 4">
    <name type="scientific">Ancylostoma caninum</name>
    <name type="common">Dog hookworm</name>
    <dbReference type="NCBI Taxonomy" id="29170"/>
    <lineage>
        <taxon>Eukaryota</taxon>
        <taxon>Metazoa</taxon>
        <taxon>Ecdysozoa</taxon>
        <taxon>Nematoda</taxon>
        <taxon>Chromadorea</taxon>
        <taxon>Rhabditida</taxon>
        <taxon>Rhabditina</taxon>
        <taxon>Rhabditomorpha</taxon>
        <taxon>Strongyloidea</taxon>
        <taxon>Ancylostomatidae</taxon>
        <taxon>Ancylostomatinae</taxon>
        <taxon>Ancylostoma</taxon>
    </lineage>
</organism>
<dbReference type="OrthoDB" id="75724at2759"/>
<dbReference type="InterPro" id="IPR013783">
    <property type="entry name" value="Ig-like_fold"/>
</dbReference>
<dbReference type="SUPFAM" id="SSF49354">
    <property type="entry name" value="PapD-like"/>
    <property type="match status" value="1"/>
</dbReference>
<dbReference type="Proteomes" id="UP000252519">
    <property type="component" value="Unassembled WGS sequence"/>
</dbReference>
<proteinExistence type="predicted"/>
<dbReference type="AlphaFoldDB" id="A0A368GF73"/>
<dbReference type="PROSITE" id="PS50202">
    <property type="entry name" value="MSP"/>
    <property type="match status" value="1"/>
</dbReference>
<sequence>MLAGVRLNTAGSGETNATSLPIVFLDQTLLVFDVEQTKNASQVINISRAPKVGLVSYRFQEKNGVQTNAPTRYIVNPNCGILEDEKPVPVKIELVGNRYNPQHKLVLQATLIEKKDDWKTIWDDPKTEEPGVVETKWIELGTTLMNLEHALNLADPENAKDSISVVQLLNASTSRGSARVKELEGRLSSEPNTAPR</sequence>
<feature type="domain" description="MSP" evidence="2">
    <location>
        <begin position="16"/>
        <end position="136"/>
    </location>
</feature>